<dbReference type="NCBIfam" id="TIGR00369">
    <property type="entry name" value="unchar_dom_1"/>
    <property type="match status" value="1"/>
</dbReference>
<reference evidence="4 5" key="1">
    <citation type="submission" date="2020-12" db="EMBL/GenBank/DDBJ databases">
        <title>FDA dAtabase for Regulatory Grade micrObial Sequences (FDA-ARGOS): Supporting development and validation of Infectious Disease Dx tests.</title>
        <authorList>
            <person name="Sproer C."/>
            <person name="Gronow S."/>
            <person name="Severitt S."/>
            <person name="Schroder I."/>
            <person name="Tallon L."/>
            <person name="Sadzewicz L."/>
            <person name="Zhao X."/>
            <person name="Boylan J."/>
            <person name="Ott S."/>
            <person name="Bowen H."/>
            <person name="Vavikolanu K."/>
            <person name="Mehta A."/>
            <person name="Aluvathingal J."/>
            <person name="Nadendla S."/>
            <person name="Lowell S."/>
            <person name="Myers T."/>
            <person name="Yan Y."/>
            <person name="Sichtig H."/>
        </authorList>
    </citation>
    <scope>NUCLEOTIDE SEQUENCE [LARGE SCALE GENOMIC DNA]</scope>
    <source>
        <strain evidence="4 5">FDAARGOS_1053</strain>
    </source>
</reference>
<dbReference type="PANTHER" id="PTHR43240:SF5">
    <property type="entry name" value="1,4-DIHYDROXY-2-NAPHTHOYL-COA THIOESTERASE 1"/>
    <property type="match status" value="1"/>
</dbReference>
<dbReference type="OrthoDB" id="9798208at2"/>
<evidence type="ECO:0000313" key="5">
    <source>
        <dbReference type="Proteomes" id="UP000596145"/>
    </source>
</evidence>
<evidence type="ECO:0000313" key="4">
    <source>
        <dbReference type="EMBL" id="QQB45788.1"/>
    </source>
</evidence>
<name>A0A7T4EE98_9CORY</name>
<keyword evidence="2" id="KW-0378">Hydrolase</keyword>
<dbReference type="InterPro" id="IPR029069">
    <property type="entry name" value="HotDog_dom_sf"/>
</dbReference>
<proteinExistence type="inferred from homology"/>
<dbReference type="CDD" id="cd03443">
    <property type="entry name" value="PaaI_thioesterase"/>
    <property type="match status" value="1"/>
</dbReference>
<evidence type="ECO:0000259" key="3">
    <source>
        <dbReference type="Pfam" id="PF03061"/>
    </source>
</evidence>
<evidence type="ECO:0000256" key="2">
    <source>
        <dbReference type="ARBA" id="ARBA00022801"/>
    </source>
</evidence>
<dbReference type="EMBL" id="CP066007">
    <property type="protein sequence ID" value="QQB45788.1"/>
    <property type="molecule type" value="Genomic_DNA"/>
</dbReference>
<feature type="domain" description="Thioesterase" evidence="3">
    <location>
        <begin position="60"/>
        <end position="133"/>
    </location>
</feature>
<organism evidence="4 5">
    <name type="scientific">Corynebacterium glucuronolyticum</name>
    <dbReference type="NCBI Taxonomy" id="39791"/>
    <lineage>
        <taxon>Bacteria</taxon>
        <taxon>Bacillati</taxon>
        <taxon>Actinomycetota</taxon>
        <taxon>Actinomycetes</taxon>
        <taxon>Mycobacteriales</taxon>
        <taxon>Corynebacteriaceae</taxon>
        <taxon>Corynebacterium</taxon>
    </lineage>
</organism>
<dbReference type="GeneID" id="92760007"/>
<accession>A0A7T4EE98</accession>
<dbReference type="SUPFAM" id="SSF54637">
    <property type="entry name" value="Thioesterase/thiol ester dehydrase-isomerase"/>
    <property type="match status" value="1"/>
</dbReference>
<dbReference type="Pfam" id="PF03061">
    <property type="entry name" value="4HBT"/>
    <property type="match status" value="1"/>
</dbReference>
<dbReference type="Proteomes" id="UP000596145">
    <property type="component" value="Chromosome"/>
</dbReference>
<dbReference type="InterPro" id="IPR003736">
    <property type="entry name" value="PAAI_dom"/>
</dbReference>
<dbReference type="Gene3D" id="3.10.129.10">
    <property type="entry name" value="Hotdog Thioesterase"/>
    <property type="match status" value="1"/>
</dbReference>
<dbReference type="GO" id="GO:0061522">
    <property type="term" value="F:1,4-dihydroxy-2-naphthoyl-CoA thioesterase activity"/>
    <property type="evidence" value="ECO:0007669"/>
    <property type="project" value="TreeGrafter"/>
</dbReference>
<dbReference type="RefSeq" id="WP_070739297.1">
    <property type="nucleotide sequence ID" value="NZ_CP066007.1"/>
</dbReference>
<dbReference type="AlphaFoldDB" id="A0A7T4EE98"/>
<dbReference type="PANTHER" id="PTHR43240">
    <property type="entry name" value="1,4-DIHYDROXY-2-NAPHTHOYL-COA THIOESTERASE 1"/>
    <property type="match status" value="1"/>
</dbReference>
<dbReference type="GO" id="GO:0005829">
    <property type="term" value="C:cytosol"/>
    <property type="evidence" value="ECO:0007669"/>
    <property type="project" value="TreeGrafter"/>
</dbReference>
<dbReference type="InterPro" id="IPR006683">
    <property type="entry name" value="Thioestr_dom"/>
</dbReference>
<sequence length="150" mass="15566">MKLQELCARAHSRPLDEQEIAEFNAATGGLDSTLGARYTAISRGTVTMELEITDRVTQPFGIVHGGVYSALAESAASVGGLVATAGARGVAGISNSTDFVSSAAHGTITVTAQAVHCGKTLHLWNVTCTSGERILAKSAVRLIVHSARMD</sequence>
<gene>
    <name evidence="4" type="ORF">I6I10_09875</name>
</gene>
<comment type="similarity">
    <text evidence="1">Belongs to the thioesterase PaaI family.</text>
</comment>
<evidence type="ECO:0000256" key="1">
    <source>
        <dbReference type="ARBA" id="ARBA00008324"/>
    </source>
</evidence>
<protein>
    <submittedName>
        <fullName evidence="4">PaaI family thioesterase</fullName>
    </submittedName>
</protein>